<accession>A0ABV7F5X7</accession>
<proteinExistence type="predicted"/>
<keyword evidence="2" id="KW-1185">Reference proteome</keyword>
<name>A0ABV7F5X7_9BURK</name>
<dbReference type="RefSeq" id="WP_390332821.1">
    <property type="nucleotide sequence ID" value="NZ_JBHRTP010000081.1"/>
</dbReference>
<dbReference type="Proteomes" id="UP001595530">
    <property type="component" value="Unassembled WGS sequence"/>
</dbReference>
<evidence type="ECO:0000313" key="2">
    <source>
        <dbReference type="Proteomes" id="UP001595530"/>
    </source>
</evidence>
<gene>
    <name evidence="1" type="ORF">ACFOFO_21555</name>
</gene>
<reference evidence="2" key="1">
    <citation type="journal article" date="2019" name="Int. J. Syst. Evol. Microbiol.">
        <title>The Global Catalogue of Microorganisms (GCM) 10K type strain sequencing project: providing services to taxonomists for standard genome sequencing and annotation.</title>
        <authorList>
            <consortium name="The Broad Institute Genomics Platform"/>
            <consortium name="The Broad Institute Genome Sequencing Center for Infectious Disease"/>
            <person name="Wu L."/>
            <person name="Ma J."/>
        </authorList>
    </citation>
    <scope>NUCLEOTIDE SEQUENCE [LARGE SCALE GENOMIC DNA]</scope>
    <source>
        <strain evidence="2">KCTC 42986</strain>
    </source>
</reference>
<evidence type="ECO:0000313" key="1">
    <source>
        <dbReference type="EMBL" id="MFC3110513.1"/>
    </source>
</evidence>
<dbReference type="InterPro" id="IPR021769">
    <property type="entry name" value="DUF3331"/>
</dbReference>
<protein>
    <submittedName>
        <fullName evidence="1">DUF3331 domain-containing protein</fullName>
    </submittedName>
</protein>
<comment type="caution">
    <text evidence="1">The sequence shown here is derived from an EMBL/GenBank/DDBJ whole genome shotgun (WGS) entry which is preliminary data.</text>
</comment>
<organism evidence="1 2">
    <name type="scientific">Undibacterium arcticum</name>
    <dbReference type="NCBI Taxonomy" id="1762892"/>
    <lineage>
        <taxon>Bacteria</taxon>
        <taxon>Pseudomonadati</taxon>
        <taxon>Pseudomonadota</taxon>
        <taxon>Betaproteobacteria</taxon>
        <taxon>Burkholderiales</taxon>
        <taxon>Oxalobacteraceae</taxon>
        <taxon>Undibacterium</taxon>
    </lineage>
</organism>
<sequence length="78" mass="8978">MIIIQFLEKPSERKLLLSWREPARCNYTEQLWTLRKAPNATTCALSGEKIRRGDHVYSPVGQPLNRSKCIRAEAVQLP</sequence>
<dbReference type="EMBL" id="JBHRTP010000081">
    <property type="protein sequence ID" value="MFC3110513.1"/>
    <property type="molecule type" value="Genomic_DNA"/>
</dbReference>
<dbReference type="Pfam" id="PF11811">
    <property type="entry name" value="DUF3331"/>
    <property type="match status" value="1"/>
</dbReference>